<evidence type="ECO:0000256" key="6">
    <source>
        <dbReference type="ARBA" id="ARBA00022692"/>
    </source>
</evidence>
<gene>
    <name evidence="16" type="ORF">HHL21_12405</name>
</gene>
<evidence type="ECO:0000256" key="10">
    <source>
        <dbReference type="ARBA" id="ARBA00029447"/>
    </source>
</evidence>
<evidence type="ECO:0000313" key="17">
    <source>
        <dbReference type="Proteomes" id="UP000583752"/>
    </source>
</evidence>
<dbReference type="FunFam" id="1.10.287.950:FF:000001">
    <property type="entry name" value="Methyl-accepting chemotaxis sensory transducer"/>
    <property type="match status" value="1"/>
</dbReference>
<dbReference type="InterPro" id="IPR051310">
    <property type="entry name" value="MCP_chemotaxis"/>
</dbReference>
<feature type="domain" description="Methyl-accepting transducer" evidence="14">
    <location>
        <begin position="268"/>
        <end position="497"/>
    </location>
</feature>
<dbReference type="GO" id="GO:0004888">
    <property type="term" value="F:transmembrane signaling receptor activity"/>
    <property type="evidence" value="ECO:0007669"/>
    <property type="project" value="InterPro"/>
</dbReference>
<accession>A0A848HRD5</accession>
<evidence type="ECO:0000259" key="14">
    <source>
        <dbReference type="PROSITE" id="PS50111"/>
    </source>
</evidence>
<comment type="subcellular location">
    <subcellularLocation>
        <location evidence="1">Cell inner membrane</location>
        <topology evidence="1">Multi-pass membrane protein</topology>
    </subcellularLocation>
</comment>
<protein>
    <submittedName>
        <fullName evidence="16">HAMP domain-containing protein</fullName>
    </submittedName>
</protein>
<dbReference type="Pfam" id="PF00672">
    <property type="entry name" value="HAMP"/>
    <property type="match status" value="1"/>
</dbReference>
<dbReference type="InterPro" id="IPR003660">
    <property type="entry name" value="HAMP_dom"/>
</dbReference>
<evidence type="ECO:0000256" key="2">
    <source>
        <dbReference type="ARBA" id="ARBA00022475"/>
    </source>
</evidence>
<dbReference type="InterPro" id="IPR004090">
    <property type="entry name" value="Chemotax_Me-accpt_rcpt"/>
</dbReference>
<evidence type="ECO:0000256" key="1">
    <source>
        <dbReference type="ARBA" id="ARBA00004429"/>
    </source>
</evidence>
<feature type="domain" description="HAMP" evidence="15">
    <location>
        <begin position="211"/>
        <end position="263"/>
    </location>
</feature>
<dbReference type="Proteomes" id="UP000583752">
    <property type="component" value="Unassembled WGS sequence"/>
</dbReference>
<keyword evidence="4" id="KW-0145">Chemotaxis</keyword>
<dbReference type="Pfam" id="PF02203">
    <property type="entry name" value="TarH"/>
    <property type="match status" value="1"/>
</dbReference>
<organism evidence="16 17">
    <name type="scientific">Massilia polaris</name>
    <dbReference type="NCBI Taxonomy" id="2728846"/>
    <lineage>
        <taxon>Bacteria</taxon>
        <taxon>Pseudomonadati</taxon>
        <taxon>Pseudomonadota</taxon>
        <taxon>Betaproteobacteria</taxon>
        <taxon>Burkholderiales</taxon>
        <taxon>Oxalobacteraceae</taxon>
        <taxon>Telluria group</taxon>
        <taxon>Massilia</taxon>
    </lineage>
</organism>
<dbReference type="PROSITE" id="PS50885">
    <property type="entry name" value="HAMP"/>
    <property type="match status" value="1"/>
</dbReference>
<evidence type="ECO:0000256" key="13">
    <source>
        <dbReference type="SAM" id="Phobius"/>
    </source>
</evidence>
<keyword evidence="2" id="KW-1003">Cell membrane</keyword>
<feature type="transmembrane region" description="Helical" evidence="13">
    <location>
        <begin position="189"/>
        <end position="210"/>
    </location>
</feature>
<feature type="region of interest" description="Disordered" evidence="12">
    <location>
        <begin position="523"/>
        <end position="557"/>
    </location>
</feature>
<keyword evidence="17" id="KW-1185">Reference proteome</keyword>
<evidence type="ECO:0000256" key="11">
    <source>
        <dbReference type="PROSITE-ProRule" id="PRU00284"/>
    </source>
</evidence>
<feature type="transmembrane region" description="Helical" evidence="13">
    <location>
        <begin position="12"/>
        <end position="33"/>
    </location>
</feature>
<sequence length="557" mass="58598">MFRNVTVKVRLAVVVGLLCVIAAVISLTGLAALGQTNQSVETLYKDRLVALGQLHNILVWNQQNQLSVAKSVLLTGEQMQEEARRVTERIELITSTWKTYSGSYLTPEEKVLAAQFADVRARFVTGSLRPALVAMRSGDTLALQAIVQGPMAGLYAPVGAVMEQLVDLQLSVGEAEYIESQERYDDSRVLSLALTIIGMLAGIAIGTWIIRSITRSLNGALVIAQSVAEGDLTAEVTVDANDEVGRLVAALKQMQDSLVGIVHEVRSGTDTIATAAGQIAAGTLDLSSRTEEQASSLEETASSMEELSSTVRQNADNARQANQMAVSAAAVAGKGGEVVAQVVQTMGAIDTSSRKIVDIIATIDGIAFQTNILALNAAVEAARAGEQGRGFAVVASEVRNLAQRSAVAAKEIKALIDDSVRQVDTGNKLVAEAGTTMNEVVDSVRRVTDIMSEIMAATAEQSAGIEQVNQAVGQMDEVTQQNAALVEEASAAAAAMDEQASSLLRVVSVFKLAGKPAAVAVKKPAGAVRKPQQKAAPAPARPAPRLALATASDWEEF</sequence>
<feature type="compositionally biased region" description="Low complexity" evidence="12">
    <location>
        <begin position="523"/>
        <end position="549"/>
    </location>
</feature>
<keyword evidence="7 13" id="KW-1133">Transmembrane helix</keyword>
<evidence type="ECO:0000256" key="9">
    <source>
        <dbReference type="ARBA" id="ARBA00023224"/>
    </source>
</evidence>
<dbReference type="EMBL" id="JABBGG010000006">
    <property type="protein sequence ID" value="NML61863.1"/>
    <property type="molecule type" value="Genomic_DNA"/>
</dbReference>
<dbReference type="CDD" id="cd11386">
    <property type="entry name" value="MCP_signal"/>
    <property type="match status" value="1"/>
</dbReference>
<dbReference type="GO" id="GO:0007165">
    <property type="term" value="P:signal transduction"/>
    <property type="evidence" value="ECO:0007669"/>
    <property type="project" value="UniProtKB-KW"/>
</dbReference>
<dbReference type="SMART" id="SM00304">
    <property type="entry name" value="HAMP"/>
    <property type="match status" value="1"/>
</dbReference>
<dbReference type="InterPro" id="IPR004089">
    <property type="entry name" value="MCPsignal_dom"/>
</dbReference>
<evidence type="ECO:0000313" key="16">
    <source>
        <dbReference type="EMBL" id="NML61863.1"/>
    </source>
</evidence>
<dbReference type="PANTHER" id="PTHR43531:SF14">
    <property type="entry name" value="METHYL-ACCEPTING CHEMOTAXIS PROTEIN I-RELATED"/>
    <property type="match status" value="1"/>
</dbReference>
<name>A0A848HRD5_9BURK</name>
<dbReference type="SUPFAM" id="SSF58104">
    <property type="entry name" value="Methyl-accepting chemotaxis protein (MCP) signaling domain"/>
    <property type="match status" value="1"/>
</dbReference>
<dbReference type="GO" id="GO:0006935">
    <property type="term" value="P:chemotaxis"/>
    <property type="evidence" value="ECO:0007669"/>
    <property type="project" value="UniProtKB-KW"/>
</dbReference>
<dbReference type="PROSITE" id="PS50111">
    <property type="entry name" value="CHEMOTAXIS_TRANSDUC_2"/>
    <property type="match status" value="1"/>
</dbReference>
<dbReference type="PANTHER" id="PTHR43531">
    <property type="entry name" value="PROTEIN ICFG"/>
    <property type="match status" value="1"/>
</dbReference>
<keyword evidence="5" id="KW-0997">Cell inner membrane</keyword>
<comment type="similarity">
    <text evidence="10">Belongs to the methyl-accepting chemotaxis (MCP) protein family.</text>
</comment>
<evidence type="ECO:0000256" key="5">
    <source>
        <dbReference type="ARBA" id="ARBA00022519"/>
    </source>
</evidence>
<comment type="caution">
    <text evidence="16">The sequence shown here is derived from an EMBL/GenBank/DDBJ whole genome shotgun (WGS) entry which is preliminary data.</text>
</comment>
<evidence type="ECO:0000256" key="8">
    <source>
        <dbReference type="ARBA" id="ARBA00023136"/>
    </source>
</evidence>
<evidence type="ECO:0000256" key="12">
    <source>
        <dbReference type="SAM" id="MobiDB-lite"/>
    </source>
</evidence>
<keyword evidence="6 13" id="KW-0812">Transmembrane</keyword>
<evidence type="ECO:0000256" key="7">
    <source>
        <dbReference type="ARBA" id="ARBA00022989"/>
    </source>
</evidence>
<keyword evidence="8 13" id="KW-0472">Membrane</keyword>
<keyword evidence="3" id="KW-0488">Methylation</keyword>
<evidence type="ECO:0000256" key="4">
    <source>
        <dbReference type="ARBA" id="ARBA00022500"/>
    </source>
</evidence>
<dbReference type="Gene3D" id="1.10.287.950">
    <property type="entry name" value="Methyl-accepting chemotaxis protein"/>
    <property type="match status" value="1"/>
</dbReference>
<dbReference type="AlphaFoldDB" id="A0A848HRD5"/>
<keyword evidence="9 11" id="KW-0807">Transducer</keyword>
<reference evidence="16 17" key="1">
    <citation type="submission" date="2020-04" db="EMBL/GenBank/DDBJ databases">
        <title>Massilia sp. RP-1-19 isolated from soil.</title>
        <authorList>
            <person name="Dahal R.H."/>
        </authorList>
    </citation>
    <scope>NUCLEOTIDE SEQUENCE [LARGE SCALE GENOMIC DNA]</scope>
    <source>
        <strain evidence="16 17">RP-1-19</strain>
    </source>
</reference>
<evidence type="ECO:0000256" key="3">
    <source>
        <dbReference type="ARBA" id="ARBA00022481"/>
    </source>
</evidence>
<proteinExistence type="inferred from homology"/>
<dbReference type="PRINTS" id="PR00260">
    <property type="entry name" value="CHEMTRNSDUCR"/>
</dbReference>
<dbReference type="GO" id="GO:0005886">
    <property type="term" value="C:plasma membrane"/>
    <property type="evidence" value="ECO:0007669"/>
    <property type="project" value="UniProtKB-SubCell"/>
</dbReference>
<dbReference type="InterPro" id="IPR003122">
    <property type="entry name" value="Tar_rcpt_lig-bd"/>
</dbReference>
<evidence type="ECO:0000259" key="15">
    <source>
        <dbReference type="PROSITE" id="PS50885"/>
    </source>
</evidence>
<dbReference type="Pfam" id="PF00015">
    <property type="entry name" value="MCPsignal"/>
    <property type="match status" value="1"/>
</dbReference>
<dbReference type="SMART" id="SM00283">
    <property type="entry name" value="MA"/>
    <property type="match status" value="1"/>
</dbReference>
<dbReference type="CDD" id="cd06225">
    <property type="entry name" value="HAMP"/>
    <property type="match status" value="1"/>
</dbReference>